<dbReference type="GO" id="GO:0009279">
    <property type="term" value="C:cell outer membrane"/>
    <property type="evidence" value="ECO:0007669"/>
    <property type="project" value="UniProtKB-SubCell"/>
</dbReference>
<dbReference type="PANTHER" id="PTHR35093">
    <property type="entry name" value="OUTER MEMBRANE PROTEIN NMB0088-RELATED"/>
    <property type="match status" value="1"/>
</dbReference>
<evidence type="ECO:0000256" key="5">
    <source>
        <dbReference type="ARBA" id="ARBA00022729"/>
    </source>
</evidence>
<proteinExistence type="inferred from homology"/>
<dbReference type="RefSeq" id="WP_271201629.1">
    <property type="nucleotide sequence ID" value="NZ_BSFL01000003.1"/>
</dbReference>
<dbReference type="Gene3D" id="2.40.160.60">
    <property type="entry name" value="Outer membrane protein transport protein (OMPP1/FadL/TodX)"/>
    <property type="match status" value="1"/>
</dbReference>
<dbReference type="SUPFAM" id="SSF56935">
    <property type="entry name" value="Porins"/>
    <property type="match status" value="1"/>
</dbReference>
<keyword evidence="10" id="KW-1185">Reference proteome</keyword>
<comment type="caution">
    <text evidence="9">The sequence shown here is derived from an EMBL/GenBank/DDBJ whole genome shotgun (WGS) entry which is preliminary data.</text>
</comment>
<evidence type="ECO:0000256" key="1">
    <source>
        <dbReference type="ARBA" id="ARBA00004571"/>
    </source>
</evidence>
<accession>A0A9W6JRS7</accession>
<keyword evidence="5 8" id="KW-0732">Signal</keyword>
<dbReference type="PANTHER" id="PTHR35093:SF8">
    <property type="entry name" value="OUTER MEMBRANE PROTEIN NMB0088-RELATED"/>
    <property type="match status" value="1"/>
</dbReference>
<evidence type="ECO:0000256" key="7">
    <source>
        <dbReference type="ARBA" id="ARBA00023237"/>
    </source>
</evidence>
<feature type="signal peptide" evidence="8">
    <location>
        <begin position="1"/>
        <end position="31"/>
    </location>
</feature>
<evidence type="ECO:0000256" key="3">
    <source>
        <dbReference type="ARBA" id="ARBA00022452"/>
    </source>
</evidence>
<dbReference type="Pfam" id="PF03349">
    <property type="entry name" value="Toluene_X"/>
    <property type="match status" value="1"/>
</dbReference>
<keyword evidence="7" id="KW-0998">Cell outer membrane</keyword>
<evidence type="ECO:0000313" key="10">
    <source>
        <dbReference type="Proteomes" id="UP001143309"/>
    </source>
</evidence>
<evidence type="ECO:0000313" key="9">
    <source>
        <dbReference type="EMBL" id="GLK81164.1"/>
    </source>
</evidence>
<sequence length="464" mass="48886">MSQSTIARRRSVLLAATAAVAFACAAGPAFAGAFALREQSTVGQGMSFAGMAAGGGDSISGMFWNPAVVNQVVHFQGEQHVSGVFPTSDIEVSQATKDTIGRFTDGLGETGNGGNIGQGALLAAGYNAYRLTDRIAVGLSVNTPFGLVTDPRNNWAGQFLARSSKVLSVNATPTVGYIVNDWLSVGAGVQVQYFDIKLRQATPIPGGLPGAALPFLPGAASTKLSGDDIGFGFTAGAILKPIEGTEIGVGYRSRISHNLKGKLRAEIPPAAGGGVATQKIKADVGLPDSATIGLRQRVTDQFTFLAGFEWTNWSKFKSFDVKTRSGGAQVTELPFNYNDGYFASVGGEYAYNDELTLRAGVAYEWSPIDNKNRTVRLPDDDRWWLSAGASYAYSDRLGFDLGYSYVLVPGKSKINEEYPAGIPAVIPGVSDGFNAKSESDVHIVSAAVRYKFGGDAAPALVTKY</sequence>
<feature type="chain" id="PRO_5040894409" evidence="8">
    <location>
        <begin position="32"/>
        <end position="464"/>
    </location>
</feature>
<dbReference type="GO" id="GO:0015483">
    <property type="term" value="F:long-chain fatty acid transporting porin activity"/>
    <property type="evidence" value="ECO:0007669"/>
    <property type="project" value="TreeGrafter"/>
</dbReference>
<dbReference type="PROSITE" id="PS51318">
    <property type="entry name" value="TAT"/>
    <property type="match status" value="1"/>
</dbReference>
<comment type="subcellular location">
    <subcellularLocation>
        <location evidence="1">Cell outer membrane</location>
        <topology evidence="1">Multi-pass membrane protein</topology>
    </subcellularLocation>
</comment>
<evidence type="ECO:0000256" key="4">
    <source>
        <dbReference type="ARBA" id="ARBA00022692"/>
    </source>
</evidence>
<keyword evidence="4" id="KW-0812">Transmembrane</keyword>
<reference evidence="9" key="1">
    <citation type="journal article" date="2014" name="Int. J. Syst. Evol. Microbiol.">
        <title>Complete genome sequence of Corynebacterium casei LMG S-19264T (=DSM 44701T), isolated from a smear-ripened cheese.</title>
        <authorList>
            <consortium name="US DOE Joint Genome Institute (JGI-PGF)"/>
            <person name="Walter F."/>
            <person name="Albersmeier A."/>
            <person name="Kalinowski J."/>
            <person name="Ruckert C."/>
        </authorList>
    </citation>
    <scope>NUCLEOTIDE SEQUENCE</scope>
    <source>
        <strain evidence="9">VKM B-2748</strain>
    </source>
</reference>
<organism evidence="9 10">
    <name type="scientific">Methylopila turkensis</name>
    <dbReference type="NCBI Taxonomy" id="1437816"/>
    <lineage>
        <taxon>Bacteria</taxon>
        <taxon>Pseudomonadati</taxon>
        <taxon>Pseudomonadota</taxon>
        <taxon>Alphaproteobacteria</taxon>
        <taxon>Hyphomicrobiales</taxon>
        <taxon>Methylopilaceae</taxon>
        <taxon>Methylopila</taxon>
    </lineage>
</organism>
<dbReference type="InterPro" id="IPR006311">
    <property type="entry name" value="TAT_signal"/>
</dbReference>
<protein>
    <submittedName>
        <fullName evidence="9">Aromatic hydrocarbon degradation protein</fullName>
    </submittedName>
</protein>
<dbReference type="EMBL" id="BSFL01000003">
    <property type="protein sequence ID" value="GLK81164.1"/>
    <property type="molecule type" value="Genomic_DNA"/>
</dbReference>
<dbReference type="AlphaFoldDB" id="A0A9W6JRS7"/>
<comment type="similarity">
    <text evidence="2">Belongs to the OmpP1/FadL family.</text>
</comment>
<dbReference type="InterPro" id="IPR005017">
    <property type="entry name" value="OMPP1/FadL/TodX"/>
</dbReference>
<evidence type="ECO:0000256" key="8">
    <source>
        <dbReference type="SAM" id="SignalP"/>
    </source>
</evidence>
<dbReference type="Proteomes" id="UP001143309">
    <property type="component" value="Unassembled WGS sequence"/>
</dbReference>
<evidence type="ECO:0000256" key="6">
    <source>
        <dbReference type="ARBA" id="ARBA00023136"/>
    </source>
</evidence>
<gene>
    <name evidence="9" type="ORF">GCM10008174_29050</name>
</gene>
<keyword evidence="3" id="KW-1134">Transmembrane beta strand</keyword>
<evidence type="ECO:0000256" key="2">
    <source>
        <dbReference type="ARBA" id="ARBA00008163"/>
    </source>
</evidence>
<name>A0A9W6JRS7_9HYPH</name>
<reference evidence="9" key="2">
    <citation type="submission" date="2023-01" db="EMBL/GenBank/DDBJ databases">
        <authorList>
            <person name="Sun Q."/>
            <person name="Evtushenko L."/>
        </authorList>
    </citation>
    <scope>NUCLEOTIDE SEQUENCE</scope>
    <source>
        <strain evidence="9">VKM B-2748</strain>
    </source>
</reference>
<keyword evidence="6" id="KW-0472">Membrane</keyword>